<dbReference type="Gene3D" id="2.70.210.12">
    <property type="entry name" value="GTP1/OBG domain"/>
    <property type="match status" value="1"/>
</dbReference>
<dbReference type="EMBL" id="PCRF01000142">
    <property type="protein sequence ID" value="PIP16325.1"/>
    <property type="molecule type" value="Genomic_DNA"/>
</dbReference>
<gene>
    <name evidence="2" type="ORF">COX46_02935</name>
</gene>
<comment type="caution">
    <text evidence="2">The sequence shown here is derived from an EMBL/GenBank/DDBJ whole genome shotgun (WGS) entry which is preliminary data.</text>
</comment>
<evidence type="ECO:0000259" key="1">
    <source>
        <dbReference type="PROSITE" id="PS51883"/>
    </source>
</evidence>
<feature type="domain" description="Obg" evidence="1">
    <location>
        <begin position="1"/>
        <end position="64"/>
    </location>
</feature>
<dbReference type="InterPro" id="IPR036726">
    <property type="entry name" value="GTP1_OBG_dom_sf"/>
</dbReference>
<dbReference type="GO" id="GO:0042254">
    <property type="term" value="P:ribosome biogenesis"/>
    <property type="evidence" value="ECO:0007669"/>
    <property type="project" value="UniProtKB-UniRule"/>
</dbReference>
<feature type="non-terminal residue" evidence="2">
    <location>
        <position position="64"/>
    </location>
</feature>
<dbReference type="GO" id="GO:0005525">
    <property type="term" value="F:GTP binding"/>
    <property type="evidence" value="ECO:0007669"/>
    <property type="project" value="InterPro"/>
</dbReference>
<dbReference type="InterPro" id="IPR006169">
    <property type="entry name" value="GTP1_OBG_dom"/>
</dbReference>
<proteinExistence type="predicted"/>
<accession>A0A2G9YAT1</accession>
<dbReference type="Proteomes" id="UP000230392">
    <property type="component" value="Unassembled WGS sequence"/>
</dbReference>
<evidence type="ECO:0000313" key="3">
    <source>
        <dbReference type="Proteomes" id="UP000230392"/>
    </source>
</evidence>
<dbReference type="PANTHER" id="PTHR11702:SF31">
    <property type="entry name" value="MITOCHONDRIAL RIBOSOME-ASSOCIATED GTPASE 2"/>
    <property type="match status" value="1"/>
</dbReference>
<dbReference type="PROSITE" id="PS51883">
    <property type="entry name" value="OBG"/>
    <property type="match status" value="1"/>
</dbReference>
<dbReference type="InterPro" id="IPR045086">
    <property type="entry name" value="OBG_GTPase"/>
</dbReference>
<dbReference type="AlphaFoldDB" id="A0A2G9YAT1"/>
<organism evidence="2 3">
    <name type="scientific">bacterium (Candidatus Ratteibacteria) CG23_combo_of_CG06-09_8_20_14_all_48_7</name>
    <dbReference type="NCBI Taxonomy" id="2014292"/>
    <lineage>
        <taxon>Bacteria</taxon>
        <taxon>Candidatus Ratteibacteria</taxon>
    </lineage>
</organism>
<dbReference type="Pfam" id="PF01018">
    <property type="entry name" value="GTP1_OBG"/>
    <property type="match status" value="1"/>
</dbReference>
<dbReference type="PANTHER" id="PTHR11702">
    <property type="entry name" value="DEVELOPMENTALLY REGULATED GTP-BINDING PROTEIN-RELATED"/>
    <property type="match status" value="1"/>
</dbReference>
<sequence>MFVDYVEIYVTSGKGGNGVVAFRREKSIPRGGPSGGDGGNGGSVIIRASASLHTLIDFRYQHHF</sequence>
<protein>
    <submittedName>
        <fullName evidence="2">GTPase ObgE</fullName>
    </submittedName>
</protein>
<dbReference type="SUPFAM" id="SSF82051">
    <property type="entry name" value="Obg GTP-binding protein N-terminal domain"/>
    <property type="match status" value="1"/>
</dbReference>
<reference evidence="2 3" key="1">
    <citation type="submission" date="2017-09" db="EMBL/GenBank/DDBJ databases">
        <title>Depth-based differentiation of microbial function through sediment-hosted aquifers and enrichment of novel symbionts in the deep terrestrial subsurface.</title>
        <authorList>
            <person name="Probst A.J."/>
            <person name="Ladd B."/>
            <person name="Jarett J.K."/>
            <person name="Geller-Mcgrath D.E."/>
            <person name="Sieber C.M."/>
            <person name="Emerson J.B."/>
            <person name="Anantharaman K."/>
            <person name="Thomas B.C."/>
            <person name="Malmstrom R."/>
            <person name="Stieglmeier M."/>
            <person name="Klingl A."/>
            <person name="Woyke T."/>
            <person name="Ryan C.M."/>
            <person name="Banfield J.F."/>
        </authorList>
    </citation>
    <scope>NUCLEOTIDE SEQUENCE [LARGE SCALE GENOMIC DNA]</scope>
    <source>
        <strain evidence="2">CG23_combo_of_CG06-09_8_20_14_all_48_7</strain>
    </source>
</reference>
<name>A0A2G9YAT1_9BACT</name>
<dbReference type="GO" id="GO:0003924">
    <property type="term" value="F:GTPase activity"/>
    <property type="evidence" value="ECO:0007669"/>
    <property type="project" value="InterPro"/>
</dbReference>
<evidence type="ECO:0000313" key="2">
    <source>
        <dbReference type="EMBL" id="PIP16325.1"/>
    </source>
</evidence>